<sequence length="85" mass="10464">MFAIKTESGTFKTFNVKKIYEILMKTQDKEIKHFFDFELYTQSEFFKTYLRISKNYENYLNLEKKFNPHPTLKEYADKFKVKKKI</sequence>
<accession>A0A8E5EBK7</accession>
<dbReference type="EMBL" id="MT732474">
    <property type="protein sequence ID" value="QQV91451.1"/>
    <property type="molecule type" value="Genomic_DNA"/>
</dbReference>
<gene>
    <name evidence="1" type="ORF">Gundel1_20</name>
</gene>
<reference evidence="1" key="1">
    <citation type="submission" date="2020-07" db="EMBL/GenBank/DDBJ databases">
        <title>Highly diverse flavobacterial phages as mortality factor during North Sea spring blooms.</title>
        <authorList>
            <person name="Bartlau N."/>
            <person name="Wichels A."/>
            <person name="Krohne G."/>
            <person name="Adriaenssens E.M."/>
            <person name="Heins A."/>
            <person name="Fuchs B.M."/>
            <person name="Amann R."/>
            <person name="Moraru C."/>
        </authorList>
    </citation>
    <scope>NUCLEOTIDE SEQUENCE</scope>
</reference>
<organism evidence="1 2">
    <name type="scientific">Tenacibaculum phage Gundel_1</name>
    <dbReference type="NCBI Taxonomy" id="2745672"/>
    <lineage>
        <taxon>Viruses</taxon>
        <taxon>Duplodnaviria</taxon>
        <taxon>Heunggongvirae</taxon>
        <taxon>Uroviricota</taxon>
        <taxon>Caudoviricetes</taxon>
        <taxon>Pachyviridae</taxon>
        <taxon>Gundelvirus</taxon>
        <taxon>Gundelvirus Gundel</taxon>
    </lineage>
</organism>
<name>A0A8E5EBK7_9CAUD</name>
<evidence type="ECO:0000313" key="2">
    <source>
        <dbReference type="Proteomes" id="UP000693868"/>
    </source>
</evidence>
<protein>
    <submittedName>
        <fullName evidence="1">Uncharacterized protein</fullName>
    </submittedName>
</protein>
<proteinExistence type="predicted"/>
<evidence type="ECO:0000313" key="1">
    <source>
        <dbReference type="EMBL" id="QQV91451.1"/>
    </source>
</evidence>
<dbReference type="Proteomes" id="UP000693868">
    <property type="component" value="Segment"/>
</dbReference>
<keyword evidence="2" id="KW-1185">Reference proteome</keyword>